<proteinExistence type="predicted"/>
<sequence length="72" mass="7573">ALRRSPASRLAGSSNSSAPTCSASRPTTPIPRARAIRSGSSRRPWTGSLQPRSRRSTQATGSAFSVPHLARS</sequence>
<protein>
    <submittedName>
        <fullName evidence="2">Uncharacterized protein</fullName>
    </submittedName>
</protein>
<gene>
    <name evidence="2" type="ORF">METZ01_LOCUS79176</name>
</gene>
<feature type="non-terminal residue" evidence="2">
    <location>
        <position position="1"/>
    </location>
</feature>
<evidence type="ECO:0000313" key="2">
    <source>
        <dbReference type="EMBL" id="SVA26322.1"/>
    </source>
</evidence>
<feature type="compositionally biased region" description="Polar residues" evidence="1">
    <location>
        <begin position="47"/>
        <end position="63"/>
    </location>
</feature>
<dbReference type="EMBL" id="UINC01006238">
    <property type="protein sequence ID" value="SVA26322.1"/>
    <property type="molecule type" value="Genomic_DNA"/>
</dbReference>
<reference evidence="2" key="1">
    <citation type="submission" date="2018-05" db="EMBL/GenBank/DDBJ databases">
        <authorList>
            <person name="Lanie J.A."/>
            <person name="Ng W.-L."/>
            <person name="Kazmierczak K.M."/>
            <person name="Andrzejewski T.M."/>
            <person name="Davidsen T.M."/>
            <person name="Wayne K.J."/>
            <person name="Tettelin H."/>
            <person name="Glass J.I."/>
            <person name="Rusch D."/>
            <person name="Podicherti R."/>
            <person name="Tsui H.-C.T."/>
            <person name="Winkler M.E."/>
        </authorList>
    </citation>
    <scope>NUCLEOTIDE SEQUENCE</scope>
</reference>
<feature type="region of interest" description="Disordered" evidence="1">
    <location>
        <begin position="1"/>
        <end position="72"/>
    </location>
</feature>
<dbReference type="AlphaFoldDB" id="A0A381UDN4"/>
<feature type="compositionally biased region" description="Low complexity" evidence="1">
    <location>
        <begin position="11"/>
        <end position="44"/>
    </location>
</feature>
<organism evidence="2">
    <name type="scientific">marine metagenome</name>
    <dbReference type="NCBI Taxonomy" id="408172"/>
    <lineage>
        <taxon>unclassified sequences</taxon>
        <taxon>metagenomes</taxon>
        <taxon>ecological metagenomes</taxon>
    </lineage>
</organism>
<evidence type="ECO:0000256" key="1">
    <source>
        <dbReference type="SAM" id="MobiDB-lite"/>
    </source>
</evidence>
<accession>A0A381UDN4</accession>
<feature type="non-terminal residue" evidence="2">
    <location>
        <position position="72"/>
    </location>
</feature>
<name>A0A381UDN4_9ZZZZ</name>